<name>A0A7U4J8K9_9SPHN</name>
<dbReference type="OrthoDB" id="9801785at2"/>
<evidence type="ECO:0000313" key="1">
    <source>
        <dbReference type="EMBL" id="AJP72257.1"/>
    </source>
</evidence>
<evidence type="ECO:0000313" key="2">
    <source>
        <dbReference type="Proteomes" id="UP000032300"/>
    </source>
</evidence>
<dbReference type="KEGG" id="sphi:TS85_11345"/>
<accession>A0A7U4J8K9</accession>
<reference evidence="1 2" key="1">
    <citation type="journal article" date="2015" name="Int. J. Syst. Evol. Microbiol.">
        <title>Sphingomonas hengshuiensis sp. nov., isolated from lake wetland.</title>
        <authorList>
            <person name="Wei S."/>
            <person name="Wang T."/>
            <person name="Liu H."/>
            <person name="Zhang C."/>
            <person name="Guo J."/>
            <person name="Wang Q."/>
            <person name="Liang K."/>
            <person name="Zhang Z."/>
        </authorList>
    </citation>
    <scope>NUCLEOTIDE SEQUENCE [LARGE SCALE GENOMIC DNA]</scope>
    <source>
        <strain evidence="1 2">WHSC-8</strain>
    </source>
</reference>
<protein>
    <submittedName>
        <fullName evidence="1">Uncharacterized protein</fullName>
    </submittedName>
</protein>
<dbReference type="EMBL" id="CP010836">
    <property type="protein sequence ID" value="AJP72257.1"/>
    <property type="molecule type" value="Genomic_DNA"/>
</dbReference>
<sequence length="88" mass="9744">MPSMMLTWDDPLACDAYIAWAESIFEPPLGPGGTFYPRDRYDRYGKRVCAFLGPGGNVGYYVEPEDGPALRAGATLQLGVEWPDPEEE</sequence>
<reference evidence="1 2" key="2">
    <citation type="submission" date="2015-02" db="EMBL/GenBank/DDBJ databases">
        <title>The complete genome of Sphingomonas hengshuiensis sp. WHSC-8 isolated from soil of Hengshui Lake.</title>
        <authorList>
            <person name="Wei S."/>
            <person name="Guo J."/>
            <person name="Su C."/>
            <person name="Wu R."/>
            <person name="Zhang Z."/>
            <person name="Liang K."/>
            <person name="Li H."/>
            <person name="Wang T."/>
            <person name="Liu H."/>
            <person name="Zhang C."/>
            <person name="Li Z."/>
            <person name="Wang Q."/>
            <person name="Meng J."/>
        </authorList>
    </citation>
    <scope>NUCLEOTIDE SEQUENCE [LARGE SCALE GENOMIC DNA]</scope>
    <source>
        <strain evidence="1 2">WHSC-8</strain>
    </source>
</reference>
<dbReference type="AlphaFoldDB" id="A0A7U4J8K9"/>
<dbReference type="RefSeq" id="WP_044332246.1">
    <property type="nucleotide sequence ID" value="NZ_CP010836.1"/>
</dbReference>
<organism evidence="1 2">
    <name type="scientific">Sphingomonas hengshuiensis</name>
    <dbReference type="NCBI Taxonomy" id="1609977"/>
    <lineage>
        <taxon>Bacteria</taxon>
        <taxon>Pseudomonadati</taxon>
        <taxon>Pseudomonadota</taxon>
        <taxon>Alphaproteobacteria</taxon>
        <taxon>Sphingomonadales</taxon>
        <taxon>Sphingomonadaceae</taxon>
        <taxon>Sphingomonas</taxon>
    </lineage>
</organism>
<gene>
    <name evidence="1" type="ORF">TS85_11345</name>
</gene>
<proteinExistence type="predicted"/>
<dbReference type="Proteomes" id="UP000032300">
    <property type="component" value="Chromosome"/>
</dbReference>
<keyword evidence="2" id="KW-1185">Reference proteome</keyword>